<feature type="compositionally biased region" description="Polar residues" evidence="1">
    <location>
        <begin position="46"/>
        <end position="55"/>
    </location>
</feature>
<accession>A0A8X6I1Y4</accession>
<evidence type="ECO:0000256" key="1">
    <source>
        <dbReference type="SAM" id="MobiDB-lite"/>
    </source>
</evidence>
<keyword evidence="3" id="KW-1185">Reference proteome</keyword>
<dbReference type="AlphaFoldDB" id="A0A8X6I1Y4"/>
<comment type="caution">
    <text evidence="2">The sequence shown here is derived from an EMBL/GenBank/DDBJ whole genome shotgun (WGS) entry which is preliminary data.</text>
</comment>
<feature type="compositionally biased region" description="Low complexity" evidence="1">
    <location>
        <begin position="32"/>
        <end position="45"/>
    </location>
</feature>
<sequence>MMEDEKLKSQASTFAPAPPVNNSAKPQPSIHKPAATKPQPQPKTASKTSQDTSLRGTLKELQDLQVVELLTMKEIVKIAKKDKTQSENAIELCELLGINILSLTACQTSHRHLEC</sequence>
<protein>
    <submittedName>
        <fullName evidence="2">Uncharacterized protein</fullName>
    </submittedName>
</protein>
<dbReference type="EMBL" id="BMAV01023871">
    <property type="protein sequence ID" value="GFS28149.1"/>
    <property type="molecule type" value="Genomic_DNA"/>
</dbReference>
<name>A0A8X6I1Y4_9ARAC</name>
<proteinExistence type="predicted"/>
<feature type="region of interest" description="Disordered" evidence="1">
    <location>
        <begin position="1"/>
        <end position="57"/>
    </location>
</feature>
<organism evidence="2 3">
    <name type="scientific">Trichonephila inaurata madagascariensis</name>
    <dbReference type="NCBI Taxonomy" id="2747483"/>
    <lineage>
        <taxon>Eukaryota</taxon>
        <taxon>Metazoa</taxon>
        <taxon>Ecdysozoa</taxon>
        <taxon>Arthropoda</taxon>
        <taxon>Chelicerata</taxon>
        <taxon>Arachnida</taxon>
        <taxon>Araneae</taxon>
        <taxon>Araneomorphae</taxon>
        <taxon>Entelegynae</taxon>
        <taxon>Araneoidea</taxon>
        <taxon>Nephilidae</taxon>
        <taxon>Trichonephila</taxon>
        <taxon>Trichonephila inaurata</taxon>
    </lineage>
</organism>
<evidence type="ECO:0000313" key="2">
    <source>
        <dbReference type="EMBL" id="GFS28149.1"/>
    </source>
</evidence>
<evidence type="ECO:0000313" key="3">
    <source>
        <dbReference type="Proteomes" id="UP000886998"/>
    </source>
</evidence>
<gene>
    <name evidence="2" type="ORF">TNIN_426051</name>
</gene>
<reference evidence="2" key="1">
    <citation type="submission" date="2020-08" db="EMBL/GenBank/DDBJ databases">
        <title>Multicomponent nature underlies the extraordinary mechanical properties of spider dragline silk.</title>
        <authorList>
            <person name="Kono N."/>
            <person name="Nakamura H."/>
            <person name="Mori M."/>
            <person name="Yoshida Y."/>
            <person name="Ohtoshi R."/>
            <person name="Malay A.D."/>
            <person name="Moran D.A.P."/>
            <person name="Tomita M."/>
            <person name="Numata K."/>
            <person name="Arakawa K."/>
        </authorList>
    </citation>
    <scope>NUCLEOTIDE SEQUENCE</scope>
</reference>
<dbReference type="Proteomes" id="UP000886998">
    <property type="component" value="Unassembled WGS sequence"/>
</dbReference>